<proteinExistence type="predicted"/>
<dbReference type="Proteomes" id="UP000271374">
    <property type="component" value="Unassembled WGS sequence"/>
</dbReference>
<keyword evidence="3" id="KW-1185">Reference proteome</keyword>
<gene>
    <name evidence="2" type="ORF">EKG37_06495</name>
</gene>
<name>A0A431WES3_9BACI</name>
<evidence type="ECO:0000313" key="2">
    <source>
        <dbReference type="EMBL" id="RTR33865.1"/>
    </source>
</evidence>
<organism evidence="2 3">
    <name type="scientific">Bacillus yapensis</name>
    <dbReference type="NCBI Taxonomy" id="2492960"/>
    <lineage>
        <taxon>Bacteria</taxon>
        <taxon>Bacillati</taxon>
        <taxon>Bacillota</taxon>
        <taxon>Bacilli</taxon>
        <taxon>Bacillales</taxon>
        <taxon>Bacillaceae</taxon>
        <taxon>Bacillus</taxon>
    </lineage>
</organism>
<dbReference type="EMBL" id="RXNT01000004">
    <property type="protein sequence ID" value="RTR33865.1"/>
    <property type="molecule type" value="Genomic_DNA"/>
</dbReference>
<feature type="region of interest" description="Disordered" evidence="1">
    <location>
        <begin position="82"/>
        <end position="101"/>
    </location>
</feature>
<dbReference type="AlphaFoldDB" id="A0A431WES3"/>
<dbReference type="SUPFAM" id="SSF47240">
    <property type="entry name" value="Ferritin-like"/>
    <property type="match status" value="1"/>
</dbReference>
<comment type="caution">
    <text evidence="2">The sequence shown here is derived from an EMBL/GenBank/DDBJ whole genome shotgun (WGS) entry which is preliminary data.</text>
</comment>
<feature type="region of interest" description="Disordered" evidence="1">
    <location>
        <begin position="1"/>
        <end position="21"/>
    </location>
</feature>
<feature type="compositionally biased region" description="Low complexity" evidence="1">
    <location>
        <begin position="10"/>
        <end position="21"/>
    </location>
</feature>
<dbReference type="InterPro" id="IPR009078">
    <property type="entry name" value="Ferritin-like_SF"/>
</dbReference>
<dbReference type="OrthoDB" id="1799385at2"/>
<evidence type="ECO:0000313" key="3">
    <source>
        <dbReference type="Proteomes" id="UP000271374"/>
    </source>
</evidence>
<evidence type="ECO:0000256" key="1">
    <source>
        <dbReference type="SAM" id="MobiDB-lite"/>
    </source>
</evidence>
<sequence>MKKETIFMDQQQAPMSSPPQAVTTKDLTYLKDAMSWELLAFKKFNFYAQHVTNEGIKQALDQAGQMHQNHYERLLSHLQVNNTSVMSTVPQPNQSQQQQQH</sequence>
<reference evidence="2 3" key="1">
    <citation type="submission" date="2018-12" db="EMBL/GenBank/DDBJ databases">
        <title>Bacillus yapensis draft genome sequence.</title>
        <authorList>
            <person name="Yu L."/>
            <person name="Xu X."/>
            <person name="Tang X."/>
        </authorList>
    </citation>
    <scope>NUCLEOTIDE SEQUENCE [LARGE SCALE GENOMIC DNA]</scope>
    <source>
        <strain evidence="2 3">XXST-01</strain>
    </source>
</reference>
<accession>A0A431WES3</accession>
<feature type="compositionally biased region" description="Low complexity" evidence="1">
    <location>
        <begin position="90"/>
        <end position="101"/>
    </location>
</feature>
<protein>
    <submittedName>
        <fullName evidence="2">Ferritin-like domain-containing protein</fullName>
    </submittedName>
</protein>